<sequence length="216" mass="23994">MNNTPNEQPSNVSMSQNTITVYGTGTIEATPDITSAVIGAETSSKSISEAQRENAETIFEIVKTMHNKGIPNENIQTSDYRIEEEYTFENNTKQFLGYRVTHLLTILIEPVKKTGEVLDAAVASGANSISSIQFKVKHPDQYSQKALTLAIEQAREKARDIARSLKITLPKTPHQIIEIESSSPVYRMLSQYQGTPIQPGQLTITAQIKMVYTYPT</sequence>
<dbReference type="RefSeq" id="WP_136945187.1">
    <property type="nucleotide sequence ID" value="NZ_SWFM01000001.1"/>
</dbReference>
<accession>A0A4U1MLI7</accession>
<dbReference type="Gene3D" id="3.30.70.2970">
    <property type="entry name" value="Protein of unknown function (DUF541), domain 2"/>
    <property type="match status" value="1"/>
</dbReference>
<protein>
    <submittedName>
        <fullName evidence="1">DUF541 domain-containing protein</fullName>
    </submittedName>
</protein>
<proteinExistence type="predicted"/>
<gene>
    <name evidence="1" type="ORF">FBF83_00415</name>
</gene>
<dbReference type="PANTHER" id="PTHR34387">
    <property type="entry name" value="SLR1258 PROTEIN"/>
    <property type="match status" value="1"/>
</dbReference>
<evidence type="ECO:0000313" key="1">
    <source>
        <dbReference type="EMBL" id="TKD71310.1"/>
    </source>
</evidence>
<dbReference type="Pfam" id="PF04402">
    <property type="entry name" value="SIMPL"/>
    <property type="match status" value="1"/>
</dbReference>
<dbReference type="InterPro" id="IPR007497">
    <property type="entry name" value="SIMPL/DUF541"/>
</dbReference>
<dbReference type="Proteomes" id="UP000310541">
    <property type="component" value="Unassembled WGS sequence"/>
</dbReference>
<reference evidence="1 2" key="1">
    <citation type="submission" date="2019-04" db="EMBL/GenBank/DDBJ databases">
        <title>Genome sequence of Bacillus hwajinpoensis strain Y2.</title>
        <authorList>
            <person name="Fair J.L."/>
            <person name="Maclea K.S."/>
        </authorList>
    </citation>
    <scope>NUCLEOTIDE SEQUENCE [LARGE SCALE GENOMIC DNA]</scope>
    <source>
        <strain evidence="1 2">Y2</strain>
    </source>
</reference>
<dbReference type="InterPro" id="IPR052022">
    <property type="entry name" value="26kDa_periplasmic_antigen"/>
</dbReference>
<evidence type="ECO:0000313" key="2">
    <source>
        <dbReference type="Proteomes" id="UP000310541"/>
    </source>
</evidence>
<dbReference type="Gene3D" id="3.30.110.170">
    <property type="entry name" value="Protein of unknown function (DUF541), domain 1"/>
    <property type="match status" value="1"/>
</dbReference>
<organism evidence="1 2">
    <name type="scientific">Guptibacillus hwajinpoensis</name>
    <dbReference type="NCBI Taxonomy" id="208199"/>
    <lineage>
        <taxon>Bacteria</taxon>
        <taxon>Bacillati</taxon>
        <taxon>Bacillota</taxon>
        <taxon>Bacilli</taxon>
        <taxon>Bacillales</taxon>
        <taxon>Guptibacillaceae</taxon>
        <taxon>Guptibacillus</taxon>
    </lineage>
</organism>
<dbReference type="GO" id="GO:0006974">
    <property type="term" value="P:DNA damage response"/>
    <property type="evidence" value="ECO:0007669"/>
    <property type="project" value="TreeGrafter"/>
</dbReference>
<comment type="caution">
    <text evidence="1">The sequence shown here is derived from an EMBL/GenBank/DDBJ whole genome shotgun (WGS) entry which is preliminary data.</text>
</comment>
<dbReference type="AlphaFoldDB" id="A0A4U1MLI7"/>
<dbReference type="OrthoDB" id="9785192at2"/>
<dbReference type="EMBL" id="SWFM01000001">
    <property type="protein sequence ID" value="TKD71310.1"/>
    <property type="molecule type" value="Genomic_DNA"/>
</dbReference>
<dbReference type="PANTHER" id="PTHR34387:SF1">
    <property type="entry name" value="PERIPLASMIC IMMUNOGENIC PROTEIN"/>
    <property type="match status" value="1"/>
</dbReference>
<name>A0A4U1MLI7_9BACL</name>